<sequence>MLLSCILELFVKPVTSLKGNQISIFL</sequence>
<dbReference type="AlphaFoldDB" id="A0A0E9VRC8"/>
<evidence type="ECO:0000313" key="1">
    <source>
        <dbReference type="EMBL" id="JAH79813.1"/>
    </source>
</evidence>
<protein>
    <submittedName>
        <fullName evidence="1">Uncharacterized protein</fullName>
    </submittedName>
</protein>
<reference evidence="1" key="1">
    <citation type="submission" date="2014-11" db="EMBL/GenBank/DDBJ databases">
        <authorList>
            <person name="Amaro Gonzalez C."/>
        </authorList>
    </citation>
    <scope>NUCLEOTIDE SEQUENCE</scope>
</reference>
<organism evidence="1">
    <name type="scientific">Anguilla anguilla</name>
    <name type="common">European freshwater eel</name>
    <name type="synonym">Muraena anguilla</name>
    <dbReference type="NCBI Taxonomy" id="7936"/>
    <lineage>
        <taxon>Eukaryota</taxon>
        <taxon>Metazoa</taxon>
        <taxon>Chordata</taxon>
        <taxon>Craniata</taxon>
        <taxon>Vertebrata</taxon>
        <taxon>Euteleostomi</taxon>
        <taxon>Actinopterygii</taxon>
        <taxon>Neopterygii</taxon>
        <taxon>Teleostei</taxon>
        <taxon>Anguilliformes</taxon>
        <taxon>Anguillidae</taxon>
        <taxon>Anguilla</taxon>
    </lineage>
</organism>
<name>A0A0E9VRC8_ANGAN</name>
<proteinExistence type="predicted"/>
<reference evidence="1" key="2">
    <citation type="journal article" date="2015" name="Fish Shellfish Immunol.">
        <title>Early steps in the European eel (Anguilla anguilla)-Vibrio vulnificus interaction in the gills: Role of the RtxA13 toxin.</title>
        <authorList>
            <person name="Callol A."/>
            <person name="Pajuelo D."/>
            <person name="Ebbesson L."/>
            <person name="Teles M."/>
            <person name="MacKenzie S."/>
            <person name="Amaro C."/>
        </authorList>
    </citation>
    <scope>NUCLEOTIDE SEQUENCE</scope>
</reference>
<dbReference type="EMBL" id="GBXM01028764">
    <property type="protein sequence ID" value="JAH79813.1"/>
    <property type="molecule type" value="Transcribed_RNA"/>
</dbReference>
<accession>A0A0E9VRC8</accession>